<name>A0ABU5N975_9MICO</name>
<evidence type="ECO:0000256" key="1">
    <source>
        <dbReference type="SAM" id="MobiDB-lite"/>
    </source>
</evidence>
<organism evidence="2 3">
    <name type="scientific">Microbacterium aquimaris</name>
    <dbReference type="NCBI Taxonomy" id="459816"/>
    <lineage>
        <taxon>Bacteria</taxon>
        <taxon>Bacillati</taxon>
        <taxon>Actinomycetota</taxon>
        <taxon>Actinomycetes</taxon>
        <taxon>Micrococcales</taxon>
        <taxon>Microbacteriaceae</taxon>
        <taxon>Microbacterium</taxon>
    </lineage>
</organism>
<reference evidence="2 3" key="1">
    <citation type="submission" date="2023-10" db="EMBL/GenBank/DDBJ databases">
        <title>Microbacterium xanthum sp. nov., isolated from seaweed.</title>
        <authorList>
            <person name="Lee S.D."/>
        </authorList>
    </citation>
    <scope>NUCLEOTIDE SEQUENCE [LARGE SCALE GENOMIC DNA]</scope>
    <source>
        <strain evidence="2 3">KCTC 19124</strain>
    </source>
</reference>
<sequence length="208" mass="21297">MMPPRLPAPVSFAHPDRRAWAAGLALVALAGLTACSPAAETEPAAGEPTSASELDEDATDADGGDDDTGGAGAYTSDDVGTATVFVDGVEFPDFAGDCEISRQNGKEDVGDLNEGDIVLVVGIDNVAAHEDSAMNYIAINEESFTFRDHTGVTGVAGPSAKGTIETLTELGPRAADGSRDIVQVRLGGVLEDGTTLDADVVCELQNAF</sequence>
<feature type="region of interest" description="Disordered" evidence="1">
    <location>
        <begin position="38"/>
        <end position="77"/>
    </location>
</feature>
<feature type="compositionally biased region" description="Low complexity" evidence="1">
    <location>
        <begin position="38"/>
        <end position="51"/>
    </location>
</feature>
<comment type="caution">
    <text evidence="2">The sequence shown here is derived from an EMBL/GenBank/DDBJ whole genome shotgun (WGS) entry which is preliminary data.</text>
</comment>
<evidence type="ECO:0008006" key="4">
    <source>
        <dbReference type="Google" id="ProtNLM"/>
    </source>
</evidence>
<protein>
    <recommendedName>
        <fullName evidence="4">Lipoprotein</fullName>
    </recommendedName>
</protein>
<feature type="compositionally biased region" description="Acidic residues" evidence="1">
    <location>
        <begin position="53"/>
        <end position="68"/>
    </location>
</feature>
<evidence type="ECO:0000313" key="3">
    <source>
        <dbReference type="Proteomes" id="UP001291912"/>
    </source>
</evidence>
<dbReference type="PROSITE" id="PS51257">
    <property type="entry name" value="PROKAR_LIPOPROTEIN"/>
    <property type="match status" value="1"/>
</dbReference>
<dbReference type="EMBL" id="JAWJYN010000002">
    <property type="protein sequence ID" value="MDZ8162631.1"/>
    <property type="molecule type" value="Genomic_DNA"/>
</dbReference>
<proteinExistence type="predicted"/>
<keyword evidence="3" id="KW-1185">Reference proteome</keyword>
<dbReference type="RefSeq" id="WP_194425372.1">
    <property type="nucleotide sequence ID" value="NZ_BAAAPT010000002.1"/>
</dbReference>
<dbReference type="Proteomes" id="UP001291912">
    <property type="component" value="Unassembled WGS sequence"/>
</dbReference>
<evidence type="ECO:0000313" key="2">
    <source>
        <dbReference type="EMBL" id="MDZ8162631.1"/>
    </source>
</evidence>
<gene>
    <name evidence="2" type="ORF">R2Q92_12370</name>
</gene>
<accession>A0ABU5N975</accession>